<sequence>MWYIILTSIIIISLAVIFLIFKQNIGKLRKINIKETVVEKQQEVKKKLLELRLEKRLIHFFEAGLIALKNLFNKFKIPRRKLEHRLGRGVKKLSLLSRIKKDKEVEVDDGKKLNDDLFEAETCLKKRQLDQAEDKFIAILQSDPKNITAYMGLGKIYVIRKEWAIAEEAYRYIVRINKNFFDGYRELINVYQLVKKWDELKKLGQEVLDLGHRQAWVYEKLGVAYRRTGYPEKAEEYFELAVEIEPQNEKLLDQLLEVAIINKNKPLAQKAFNTLAGISRDEMKIQGYRDKIDIL</sequence>
<dbReference type="PROSITE" id="PS50293">
    <property type="entry name" value="TPR_REGION"/>
    <property type="match status" value="1"/>
</dbReference>
<protein>
    <submittedName>
        <fullName evidence="3">Uncharacterized protein</fullName>
    </submittedName>
</protein>
<dbReference type="STRING" id="1805236.AUK13_00555"/>
<dbReference type="Pfam" id="PF13181">
    <property type="entry name" value="TPR_8"/>
    <property type="match status" value="1"/>
</dbReference>
<dbReference type="PANTHER" id="PTHR12558:SF13">
    <property type="entry name" value="CELL DIVISION CYCLE PROTEIN 27 HOMOLOG"/>
    <property type="match status" value="1"/>
</dbReference>
<keyword evidence="1" id="KW-0802">TPR repeat</keyword>
<gene>
    <name evidence="3" type="ORF">AUK13_00555</name>
</gene>
<proteinExistence type="predicted"/>
<feature type="repeat" description="TPR" evidence="1">
    <location>
        <begin position="215"/>
        <end position="248"/>
    </location>
</feature>
<comment type="caution">
    <text evidence="3">The sequence shown here is derived from an EMBL/GenBank/DDBJ whole genome shotgun (WGS) entry which is preliminary data.</text>
</comment>
<organism evidence="3 4">
    <name type="scientific">Candidatus Kuenenbacteria bacterium CG2_30_39_24</name>
    <dbReference type="NCBI Taxonomy" id="1805236"/>
    <lineage>
        <taxon>Bacteria</taxon>
        <taxon>Candidatus Kueneniibacteriota</taxon>
    </lineage>
</organism>
<dbReference type="AlphaFoldDB" id="A0A1J5F904"/>
<accession>A0A1J5F904</accession>
<keyword evidence="2" id="KW-0812">Transmembrane</keyword>
<keyword evidence="2" id="KW-1133">Transmembrane helix</keyword>
<dbReference type="Proteomes" id="UP000183922">
    <property type="component" value="Unassembled WGS sequence"/>
</dbReference>
<reference evidence="3 4" key="1">
    <citation type="journal article" date="2016" name="Environ. Microbiol.">
        <title>Genomic resolution of a cold subsurface aquifer community provides metabolic insights for novel microbes adapted to high CO concentrations.</title>
        <authorList>
            <person name="Probst A.J."/>
            <person name="Castelle C.J."/>
            <person name="Singh A."/>
            <person name="Brown C.T."/>
            <person name="Anantharaman K."/>
            <person name="Sharon I."/>
            <person name="Hug L.A."/>
            <person name="Burstein D."/>
            <person name="Emerson J.B."/>
            <person name="Thomas B.C."/>
            <person name="Banfield J.F."/>
        </authorList>
    </citation>
    <scope>NUCLEOTIDE SEQUENCE [LARGE SCALE GENOMIC DNA]</scope>
    <source>
        <strain evidence="3">CG2_30_39_24</strain>
    </source>
</reference>
<evidence type="ECO:0000256" key="1">
    <source>
        <dbReference type="PROSITE-ProRule" id="PRU00339"/>
    </source>
</evidence>
<dbReference type="InterPro" id="IPR011990">
    <property type="entry name" value="TPR-like_helical_dom_sf"/>
</dbReference>
<dbReference type="SMART" id="SM00028">
    <property type="entry name" value="TPR"/>
    <property type="match status" value="2"/>
</dbReference>
<dbReference type="PROSITE" id="PS50005">
    <property type="entry name" value="TPR"/>
    <property type="match status" value="1"/>
</dbReference>
<dbReference type="EMBL" id="MNYR01000009">
    <property type="protein sequence ID" value="OIP56668.1"/>
    <property type="molecule type" value="Genomic_DNA"/>
</dbReference>
<dbReference type="Gene3D" id="1.25.40.10">
    <property type="entry name" value="Tetratricopeptide repeat domain"/>
    <property type="match status" value="1"/>
</dbReference>
<dbReference type="SUPFAM" id="SSF48452">
    <property type="entry name" value="TPR-like"/>
    <property type="match status" value="1"/>
</dbReference>
<evidence type="ECO:0000313" key="3">
    <source>
        <dbReference type="EMBL" id="OIP56668.1"/>
    </source>
</evidence>
<evidence type="ECO:0000256" key="2">
    <source>
        <dbReference type="SAM" id="Phobius"/>
    </source>
</evidence>
<dbReference type="InterPro" id="IPR019734">
    <property type="entry name" value="TPR_rpt"/>
</dbReference>
<keyword evidence="2" id="KW-0472">Membrane</keyword>
<dbReference type="PANTHER" id="PTHR12558">
    <property type="entry name" value="CELL DIVISION CYCLE 16,23,27"/>
    <property type="match status" value="1"/>
</dbReference>
<evidence type="ECO:0000313" key="4">
    <source>
        <dbReference type="Proteomes" id="UP000183922"/>
    </source>
</evidence>
<feature type="transmembrane region" description="Helical" evidence="2">
    <location>
        <begin position="6"/>
        <end position="25"/>
    </location>
</feature>
<name>A0A1J5F904_9BACT</name>